<evidence type="ECO:0000256" key="1">
    <source>
        <dbReference type="ARBA" id="ARBA00001933"/>
    </source>
</evidence>
<dbReference type="Gene3D" id="3.40.640.10">
    <property type="entry name" value="Type I PLP-dependent aspartate aminotransferase-like (Major domain)"/>
    <property type="match status" value="1"/>
</dbReference>
<dbReference type="InterPro" id="IPR015422">
    <property type="entry name" value="PyrdxlP-dep_Trfase_small"/>
</dbReference>
<dbReference type="RefSeq" id="WP_169658049.1">
    <property type="nucleotide sequence ID" value="NZ_JABANE010000048.1"/>
</dbReference>
<dbReference type="EMBL" id="JABANE010000048">
    <property type="protein sequence ID" value="NME69792.1"/>
    <property type="molecule type" value="Genomic_DNA"/>
</dbReference>
<accession>A0A7X9XAL3</accession>
<reference evidence="4 5" key="1">
    <citation type="submission" date="2020-04" db="EMBL/GenBank/DDBJ databases">
        <title>Flammeovirga sp. SR4, a novel species isolated from seawater.</title>
        <authorList>
            <person name="Wang X."/>
        </authorList>
    </citation>
    <scope>NUCLEOTIDE SEQUENCE [LARGE SCALE GENOMIC DNA]</scope>
    <source>
        <strain evidence="4 5">ATCC 23126</strain>
    </source>
</reference>
<dbReference type="InterPro" id="IPR015424">
    <property type="entry name" value="PyrdxlP-dep_Trfase"/>
</dbReference>
<dbReference type="AlphaFoldDB" id="A0A7X9XAL3"/>
<dbReference type="InterPro" id="IPR050087">
    <property type="entry name" value="AON_synthase_class-II"/>
</dbReference>
<protein>
    <submittedName>
        <fullName evidence="4">Aminotransferase class I/II-fold pyridoxal phosphate-dependent enzyme</fullName>
    </submittedName>
</protein>
<dbReference type="Pfam" id="PF00155">
    <property type="entry name" value="Aminotran_1_2"/>
    <property type="match status" value="1"/>
</dbReference>
<name>A0A7X9XAL3_9BACT</name>
<proteinExistence type="predicted"/>
<keyword evidence="4" id="KW-0032">Aminotransferase</keyword>
<gene>
    <name evidence="4" type="ORF">HHU12_17585</name>
</gene>
<evidence type="ECO:0000313" key="5">
    <source>
        <dbReference type="Proteomes" id="UP000576082"/>
    </source>
</evidence>
<keyword evidence="5" id="KW-1185">Reference proteome</keyword>
<dbReference type="SUPFAM" id="SSF53383">
    <property type="entry name" value="PLP-dependent transferases"/>
    <property type="match status" value="1"/>
</dbReference>
<dbReference type="Gene3D" id="3.90.1150.10">
    <property type="entry name" value="Aspartate Aminotransferase, domain 1"/>
    <property type="match status" value="1"/>
</dbReference>
<comment type="cofactor">
    <cofactor evidence="1">
        <name>pyridoxal 5'-phosphate</name>
        <dbReference type="ChEBI" id="CHEBI:597326"/>
    </cofactor>
</comment>
<organism evidence="4 5">
    <name type="scientific">Flammeovirga aprica JL-4</name>
    <dbReference type="NCBI Taxonomy" id="694437"/>
    <lineage>
        <taxon>Bacteria</taxon>
        <taxon>Pseudomonadati</taxon>
        <taxon>Bacteroidota</taxon>
        <taxon>Cytophagia</taxon>
        <taxon>Cytophagales</taxon>
        <taxon>Flammeovirgaceae</taxon>
        <taxon>Flammeovirga</taxon>
    </lineage>
</organism>
<dbReference type="Proteomes" id="UP000576082">
    <property type="component" value="Unassembled WGS sequence"/>
</dbReference>
<sequence length="407" mass="45785">MNNLSKKKEQAFHLLNEAKELDVINFNLDPSIFRGRTITVGDKKLLHFANCSYLGLENDPRLIESSNIASQDYGIIQSNSRAFFSSPLYSELEGELKKIFNKEVVVTATTTLGHCSALPLLTDKDDLIIVDIHAHNSLQMACKLCAQQGTTIKYLKYHNNINKLKEMINQSDNDHYKRIWFVGDGVYSMQGDFIDIKSLIKLLDEKERLYTYIDDAHGFSWTGKNGRGYVLGEIGEIHPKMIVAVSMSKSFGSSGGILVFPNKSLRDRINLIGQTQIFSGPLTNPVLGAAIASAKIHRSTELEILQEELKGLINYFRERCFESEIPLKTHSVTPIQFIEIGRSDKVYQVARKLIALGIYCSVAVYPSRPLNHGGLRVSLTLHLNEKDIDFLINQLIKILEIKPLEVG</sequence>
<feature type="domain" description="Aminotransferase class I/classII large" evidence="3">
    <location>
        <begin position="69"/>
        <end position="393"/>
    </location>
</feature>
<dbReference type="InterPro" id="IPR004839">
    <property type="entry name" value="Aminotransferase_I/II_large"/>
</dbReference>
<dbReference type="GO" id="GO:0008483">
    <property type="term" value="F:transaminase activity"/>
    <property type="evidence" value="ECO:0007669"/>
    <property type="project" value="UniProtKB-KW"/>
</dbReference>
<dbReference type="GO" id="GO:0030170">
    <property type="term" value="F:pyridoxal phosphate binding"/>
    <property type="evidence" value="ECO:0007669"/>
    <property type="project" value="InterPro"/>
</dbReference>
<dbReference type="InterPro" id="IPR015421">
    <property type="entry name" value="PyrdxlP-dep_Trfase_major"/>
</dbReference>
<comment type="caution">
    <text evidence="4">The sequence shown here is derived from an EMBL/GenBank/DDBJ whole genome shotgun (WGS) entry which is preliminary data.</text>
</comment>
<dbReference type="PANTHER" id="PTHR13693:SF3">
    <property type="entry name" value="LD36009P"/>
    <property type="match status" value="1"/>
</dbReference>
<evidence type="ECO:0000256" key="2">
    <source>
        <dbReference type="ARBA" id="ARBA00022679"/>
    </source>
</evidence>
<keyword evidence="2 4" id="KW-0808">Transferase</keyword>
<evidence type="ECO:0000313" key="4">
    <source>
        <dbReference type="EMBL" id="NME69792.1"/>
    </source>
</evidence>
<dbReference type="PANTHER" id="PTHR13693">
    <property type="entry name" value="CLASS II AMINOTRANSFERASE/8-AMINO-7-OXONONANOATE SYNTHASE"/>
    <property type="match status" value="1"/>
</dbReference>
<evidence type="ECO:0000259" key="3">
    <source>
        <dbReference type="Pfam" id="PF00155"/>
    </source>
</evidence>